<keyword evidence="5 9" id="KW-1133">Transmembrane helix</keyword>
<feature type="transmembrane region" description="Helical" evidence="9">
    <location>
        <begin position="43"/>
        <end position="64"/>
    </location>
</feature>
<sequence>MLSTLPLLSVTQAWWVLALAILLEVGGTTCMRLSDGFSRLTPSVLIFVFYAGAFSLNVMVIRVLGLSVTYAVWSGVGTLATAAIGYLWFQEPATALKVASAGLIILGVVGMHLASRAST</sequence>
<dbReference type="Pfam" id="PF00893">
    <property type="entry name" value="Multi_Drug_Res"/>
    <property type="match status" value="1"/>
</dbReference>
<dbReference type="InterPro" id="IPR045324">
    <property type="entry name" value="Small_multidrug_res"/>
</dbReference>
<evidence type="ECO:0000256" key="4">
    <source>
        <dbReference type="ARBA" id="ARBA00022692"/>
    </source>
</evidence>
<dbReference type="EMBL" id="BJCL01000005">
    <property type="protein sequence ID" value="GCL63309.1"/>
    <property type="molecule type" value="Genomic_DNA"/>
</dbReference>
<dbReference type="InterPro" id="IPR037185">
    <property type="entry name" value="EmrE-like"/>
</dbReference>
<proteinExistence type="inferred from homology"/>
<dbReference type="GO" id="GO:0005886">
    <property type="term" value="C:plasma membrane"/>
    <property type="evidence" value="ECO:0007669"/>
    <property type="project" value="UniProtKB-SubCell"/>
</dbReference>
<dbReference type="GO" id="GO:0022857">
    <property type="term" value="F:transmembrane transporter activity"/>
    <property type="evidence" value="ECO:0007669"/>
    <property type="project" value="InterPro"/>
</dbReference>
<name>A0A480ANT9_9BURK</name>
<evidence type="ECO:0000256" key="6">
    <source>
        <dbReference type="ARBA" id="ARBA00023136"/>
    </source>
</evidence>
<evidence type="ECO:0000256" key="3">
    <source>
        <dbReference type="ARBA" id="ARBA00022475"/>
    </source>
</evidence>
<gene>
    <name evidence="10" type="ORF">AQPW35_23900</name>
</gene>
<evidence type="ECO:0000256" key="1">
    <source>
        <dbReference type="ARBA" id="ARBA00004651"/>
    </source>
</evidence>
<dbReference type="Gene3D" id="1.10.3730.20">
    <property type="match status" value="1"/>
</dbReference>
<keyword evidence="2" id="KW-0813">Transport</keyword>
<dbReference type="Proteomes" id="UP000301751">
    <property type="component" value="Unassembled WGS sequence"/>
</dbReference>
<dbReference type="SUPFAM" id="SSF103481">
    <property type="entry name" value="Multidrug resistance efflux transporter EmrE"/>
    <property type="match status" value="1"/>
</dbReference>
<keyword evidence="4 8" id="KW-0812">Transmembrane</keyword>
<evidence type="ECO:0000256" key="2">
    <source>
        <dbReference type="ARBA" id="ARBA00022448"/>
    </source>
</evidence>
<keyword evidence="3" id="KW-1003">Cell membrane</keyword>
<reference evidence="11" key="1">
    <citation type="submission" date="2019-03" db="EMBL/GenBank/DDBJ databases">
        <title>Aquabacterium pictum sp.nov., the first bacteriochlorophyll a-containing freshwater bacterium in the genus Aquabacterium of the class Betaproteobacteria.</title>
        <authorList>
            <person name="Hirose S."/>
            <person name="Tank M."/>
            <person name="Hara E."/>
            <person name="Tamaki H."/>
            <person name="Takaichi S."/>
            <person name="Haruta S."/>
            <person name="Hanada S."/>
        </authorList>
    </citation>
    <scope>NUCLEOTIDE SEQUENCE [LARGE SCALE GENOMIC DNA]</scope>
    <source>
        <strain evidence="11">W35</strain>
    </source>
</reference>
<dbReference type="GO" id="GO:1990961">
    <property type="term" value="P:xenobiotic detoxification by transmembrane export across the plasma membrane"/>
    <property type="evidence" value="ECO:0007669"/>
    <property type="project" value="UniProtKB-ARBA"/>
</dbReference>
<comment type="subcellular location">
    <subcellularLocation>
        <location evidence="1 8">Cell membrane</location>
        <topology evidence="1 8">Multi-pass membrane protein</topology>
    </subcellularLocation>
</comment>
<feature type="transmembrane region" description="Helical" evidence="9">
    <location>
        <begin position="12"/>
        <end position="31"/>
    </location>
</feature>
<feature type="transmembrane region" description="Helical" evidence="9">
    <location>
        <begin position="96"/>
        <end position="114"/>
    </location>
</feature>
<evidence type="ECO:0000256" key="5">
    <source>
        <dbReference type="ARBA" id="ARBA00022989"/>
    </source>
</evidence>
<feature type="transmembrane region" description="Helical" evidence="9">
    <location>
        <begin position="70"/>
        <end position="89"/>
    </location>
</feature>
<dbReference type="InterPro" id="IPR000390">
    <property type="entry name" value="Small_drug/metabolite_transptr"/>
</dbReference>
<dbReference type="PANTHER" id="PTHR30561">
    <property type="entry name" value="SMR FAMILY PROTON-DEPENDENT DRUG EFFLUX TRANSPORTER SUGE"/>
    <property type="match status" value="1"/>
</dbReference>
<evidence type="ECO:0000256" key="8">
    <source>
        <dbReference type="RuleBase" id="RU003942"/>
    </source>
</evidence>
<keyword evidence="11" id="KW-1185">Reference proteome</keyword>
<comment type="caution">
    <text evidence="10">The sequence shown here is derived from an EMBL/GenBank/DDBJ whole genome shotgun (WGS) entry which is preliminary data.</text>
</comment>
<protein>
    <submittedName>
        <fullName evidence="10">QacE family quaternary ammonium compound efflux SMR transporter</fullName>
    </submittedName>
</protein>
<keyword evidence="6 9" id="KW-0472">Membrane</keyword>
<dbReference type="RefSeq" id="WP_137733046.1">
    <property type="nucleotide sequence ID" value="NZ_BJCL01000005.1"/>
</dbReference>
<dbReference type="AlphaFoldDB" id="A0A480ANT9"/>
<evidence type="ECO:0000313" key="10">
    <source>
        <dbReference type="EMBL" id="GCL63309.1"/>
    </source>
</evidence>
<evidence type="ECO:0000256" key="9">
    <source>
        <dbReference type="SAM" id="Phobius"/>
    </source>
</evidence>
<organism evidence="10 11">
    <name type="scientific">Pseudaquabacterium pictum</name>
    <dbReference type="NCBI Taxonomy" id="2315236"/>
    <lineage>
        <taxon>Bacteria</taxon>
        <taxon>Pseudomonadati</taxon>
        <taxon>Pseudomonadota</taxon>
        <taxon>Betaproteobacteria</taxon>
        <taxon>Burkholderiales</taxon>
        <taxon>Sphaerotilaceae</taxon>
        <taxon>Pseudaquabacterium</taxon>
    </lineage>
</organism>
<evidence type="ECO:0000313" key="11">
    <source>
        <dbReference type="Proteomes" id="UP000301751"/>
    </source>
</evidence>
<dbReference type="OrthoDB" id="9808638at2"/>
<accession>A0A480ANT9</accession>
<comment type="similarity">
    <text evidence="7 8">Belongs to the drug/metabolite transporter (DMT) superfamily. Small multidrug resistance (SMR) (TC 2.A.7.1) family.</text>
</comment>
<dbReference type="PANTHER" id="PTHR30561:SF1">
    <property type="entry name" value="MULTIDRUG TRANSPORTER EMRE"/>
    <property type="match status" value="1"/>
</dbReference>
<evidence type="ECO:0000256" key="7">
    <source>
        <dbReference type="ARBA" id="ARBA00038032"/>
    </source>
</evidence>
<dbReference type="FunFam" id="1.10.3730.20:FF:000001">
    <property type="entry name" value="Quaternary ammonium compound resistance transporter SugE"/>
    <property type="match status" value="1"/>
</dbReference>